<dbReference type="AlphaFoldDB" id="A0A6I1MP29"/>
<dbReference type="Pfam" id="PF01541">
    <property type="entry name" value="GIY-YIG"/>
    <property type="match status" value="1"/>
</dbReference>
<protein>
    <submittedName>
        <fullName evidence="3">GIY-YIG nuclease family protein</fullName>
    </submittedName>
</protein>
<evidence type="ECO:0000313" key="3">
    <source>
        <dbReference type="EMBL" id="MPQ45266.1"/>
    </source>
</evidence>
<comment type="similarity">
    <text evidence="1">Belongs to the UPF0213 family.</text>
</comment>
<dbReference type="InterPro" id="IPR035901">
    <property type="entry name" value="GIY-YIG_endonuc_sf"/>
</dbReference>
<name>A0A6I1MP29_9CLOT</name>
<comment type="caution">
    <text evidence="3">The sequence shown here is derived from an EMBL/GenBank/DDBJ whole genome shotgun (WGS) entry which is preliminary data.</text>
</comment>
<dbReference type="InterPro" id="IPR050190">
    <property type="entry name" value="UPF0213_domain"/>
</dbReference>
<dbReference type="PANTHER" id="PTHR34477">
    <property type="entry name" value="UPF0213 PROTEIN YHBQ"/>
    <property type="match status" value="1"/>
</dbReference>
<dbReference type="InterPro" id="IPR000305">
    <property type="entry name" value="GIY-YIG_endonuc"/>
</dbReference>
<dbReference type="EMBL" id="WHJC01000546">
    <property type="protein sequence ID" value="MPQ45266.1"/>
    <property type="molecule type" value="Genomic_DNA"/>
</dbReference>
<dbReference type="PROSITE" id="PS50164">
    <property type="entry name" value="GIY_YIG"/>
    <property type="match status" value="1"/>
</dbReference>
<feature type="domain" description="GIY-YIG" evidence="2">
    <location>
        <begin position="1"/>
        <end position="75"/>
    </location>
</feature>
<dbReference type="SUPFAM" id="SSF82771">
    <property type="entry name" value="GIY-YIG endonuclease"/>
    <property type="match status" value="1"/>
</dbReference>
<organism evidence="3 4">
    <name type="scientific">Clostridium tarantellae</name>
    <dbReference type="NCBI Taxonomy" id="39493"/>
    <lineage>
        <taxon>Bacteria</taxon>
        <taxon>Bacillati</taxon>
        <taxon>Bacillota</taxon>
        <taxon>Clostridia</taxon>
        <taxon>Eubacteriales</taxon>
        <taxon>Clostridiaceae</taxon>
        <taxon>Clostridium</taxon>
    </lineage>
</organism>
<dbReference type="CDD" id="cd10456">
    <property type="entry name" value="GIY-YIG_UPF0213"/>
    <property type="match status" value="1"/>
</dbReference>
<dbReference type="PANTHER" id="PTHR34477:SF1">
    <property type="entry name" value="UPF0213 PROTEIN YHBQ"/>
    <property type="match status" value="1"/>
</dbReference>
<sequence>MNYVYILECSDSTLYTGWTSNLSNRIKTHNLGRGAKYTRGRLPVKLVYVETFLDKREAQSREWKIKRLNRGEKLKLIKNFKREDLKVFNYEKEINL</sequence>
<evidence type="ECO:0000256" key="1">
    <source>
        <dbReference type="ARBA" id="ARBA00007435"/>
    </source>
</evidence>
<accession>A0A6I1MP29</accession>
<gene>
    <name evidence="3" type="ORF">GBZ86_16235</name>
</gene>
<evidence type="ECO:0000259" key="2">
    <source>
        <dbReference type="PROSITE" id="PS50164"/>
    </source>
</evidence>
<evidence type="ECO:0000313" key="4">
    <source>
        <dbReference type="Proteomes" id="UP000430345"/>
    </source>
</evidence>
<dbReference type="Proteomes" id="UP000430345">
    <property type="component" value="Unassembled WGS sequence"/>
</dbReference>
<dbReference type="Gene3D" id="3.40.1440.10">
    <property type="entry name" value="GIY-YIG endonuclease"/>
    <property type="match status" value="1"/>
</dbReference>
<dbReference type="OrthoDB" id="9807770at2"/>
<reference evidence="3 4" key="1">
    <citation type="submission" date="2019-10" db="EMBL/GenBank/DDBJ databases">
        <title>The Genome Sequence of Clostridium tarantellae Isolated from Fish Brain.</title>
        <authorList>
            <person name="Bano L."/>
            <person name="Kiel M."/>
            <person name="Sales G."/>
            <person name="Doxey A.C."/>
            <person name="Mansfield M.J."/>
            <person name="Schiavone M."/>
            <person name="Rossetto O."/>
            <person name="Pirazzini M."/>
            <person name="Dobrindt U."/>
            <person name="Montecucco C."/>
        </authorList>
    </citation>
    <scope>NUCLEOTIDE SEQUENCE [LARGE SCALE GENOMIC DNA]</scope>
    <source>
        <strain evidence="3 4">DSM 3997</strain>
    </source>
</reference>
<keyword evidence="4" id="KW-1185">Reference proteome</keyword>
<proteinExistence type="inferred from homology"/>
<dbReference type="RefSeq" id="WP_152892393.1">
    <property type="nucleotide sequence ID" value="NZ_WHJC01000546.1"/>
</dbReference>